<name>A0A928Z881_9CYAN</name>
<dbReference type="PANTHER" id="PTHR20992">
    <property type="entry name" value="AT15442P-RELATED"/>
    <property type="match status" value="1"/>
</dbReference>
<dbReference type="Proteomes" id="UP000621799">
    <property type="component" value="Unassembled WGS sequence"/>
</dbReference>
<keyword evidence="3" id="KW-1185">Reference proteome</keyword>
<feature type="transmembrane region" description="Helical" evidence="1">
    <location>
        <begin position="206"/>
        <end position="228"/>
    </location>
</feature>
<dbReference type="EMBL" id="JADEXN010000017">
    <property type="protein sequence ID" value="MBE9039566.1"/>
    <property type="molecule type" value="Genomic_DNA"/>
</dbReference>
<dbReference type="AlphaFoldDB" id="A0A928Z881"/>
<protein>
    <submittedName>
        <fullName evidence="2">DUF389 domain-containing protein</fullName>
    </submittedName>
</protein>
<feature type="transmembrane region" description="Helical" evidence="1">
    <location>
        <begin position="240"/>
        <end position="259"/>
    </location>
</feature>
<organism evidence="2 3">
    <name type="scientific">Zarconia navalis LEGE 11467</name>
    <dbReference type="NCBI Taxonomy" id="1828826"/>
    <lineage>
        <taxon>Bacteria</taxon>
        <taxon>Bacillati</taxon>
        <taxon>Cyanobacteriota</taxon>
        <taxon>Cyanophyceae</taxon>
        <taxon>Oscillatoriophycideae</taxon>
        <taxon>Oscillatoriales</taxon>
        <taxon>Oscillatoriales incertae sedis</taxon>
        <taxon>Zarconia</taxon>
        <taxon>Zarconia navalis</taxon>
    </lineage>
</organism>
<feature type="transmembrane region" description="Helical" evidence="1">
    <location>
        <begin position="112"/>
        <end position="134"/>
    </location>
</feature>
<feature type="transmembrane region" description="Helical" evidence="1">
    <location>
        <begin position="55"/>
        <end position="74"/>
    </location>
</feature>
<dbReference type="InterPro" id="IPR005240">
    <property type="entry name" value="DUF389"/>
</dbReference>
<gene>
    <name evidence="2" type="ORF">IQ235_01985</name>
</gene>
<keyword evidence="1" id="KW-0472">Membrane</keyword>
<sequence>MTYIKSRVKRYLLAGQKELQDFWHTHSGDWHWLNEKPMPLVGLTRRLWRSSIPSFSFCFMLMLSSVISTLGLLSDSAATIIGAMIIAPLMGPIISVAYATIAGNRRLLRRSLLTSAIGAIITIFTSLITIQLVGLEVVGSEVMARANPSLIDLGVALAAGAAGGFANSRRTIADTLPGVAIAVALVPPLSTVGIGLALGYTSLAGGALLLFATNFTGIIFSGGLVFLCQGYGNIKRAKRGLSISILILLVLGIPLAFSLQNLLVKENVRRNVGNLLRRQTLTFDDADIRYIRVQEQEKALVVEVEVAMALGSISELQVELVRDFLSRELERNIDLRVRVIPVQMLSSPKN</sequence>
<dbReference type="Pfam" id="PF04087">
    <property type="entry name" value="DUF389"/>
    <property type="match status" value="1"/>
</dbReference>
<reference evidence="2" key="1">
    <citation type="submission" date="2020-10" db="EMBL/GenBank/DDBJ databases">
        <authorList>
            <person name="Castelo-Branco R."/>
            <person name="Eusebio N."/>
            <person name="Adriana R."/>
            <person name="Vieira A."/>
            <person name="Brugerolle De Fraissinette N."/>
            <person name="Rezende De Castro R."/>
            <person name="Schneider M.P."/>
            <person name="Vasconcelos V."/>
            <person name="Leao P.N."/>
        </authorList>
    </citation>
    <scope>NUCLEOTIDE SEQUENCE</scope>
    <source>
        <strain evidence="2">LEGE 11467</strain>
    </source>
</reference>
<dbReference type="PANTHER" id="PTHR20992:SF9">
    <property type="entry name" value="AT15442P-RELATED"/>
    <property type="match status" value="1"/>
</dbReference>
<accession>A0A928Z881</accession>
<feature type="transmembrane region" description="Helical" evidence="1">
    <location>
        <begin position="146"/>
        <end position="166"/>
    </location>
</feature>
<keyword evidence="1" id="KW-1133">Transmembrane helix</keyword>
<keyword evidence="1" id="KW-0812">Transmembrane</keyword>
<evidence type="ECO:0000313" key="2">
    <source>
        <dbReference type="EMBL" id="MBE9039566.1"/>
    </source>
</evidence>
<evidence type="ECO:0000256" key="1">
    <source>
        <dbReference type="SAM" id="Phobius"/>
    </source>
</evidence>
<dbReference type="RefSeq" id="WP_264319826.1">
    <property type="nucleotide sequence ID" value="NZ_JADEXN010000017.1"/>
</dbReference>
<feature type="transmembrane region" description="Helical" evidence="1">
    <location>
        <begin position="178"/>
        <end position="200"/>
    </location>
</feature>
<evidence type="ECO:0000313" key="3">
    <source>
        <dbReference type="Proteomes" id="UP000621799"/>
    </source>
</evidence>
<proteinExistence type="predicted"/>
<comment type="caution">
    <text evidence="2">The sequence shown here is derived from an EMBL/GenBank/DDBJ whole genome shotgun (WGS) entry which is preliminary data.</text>
</comment>
<feature type="transmembrane region" description="Helical" evidence="1">
    <location>
        <begin position="80"/>
        <end position="100"/>
    </location>
</feature>